<dbReference type="InterPro" id="IPR033116">
    <property type="entry name" value="TRYPSIN_SER"/>
</dbReference>
<dbReference type="GO" id="GO:0006508">
    <property type="term" value="P:proteolysis"/>
    <property type="evidence" value="ECO:0007669"/>
    <property type="project" value="UniProtKB-KW"/>
</dbReference>
<keyword evidence="8" id="KW-1185">Reference proteome</keyword>
<dbReference type="Proteomes" id="UP000324832">
    <property type="component" value="Unassembled WGS sequence"/>
</dbReference>
<dbReference type="EMBL" id="FZQP02002968">
    <property type="protein sequence ID" value="VVC96992.1"/>
    <property type="molecule type" value="Genomic_DNA"/>
</dbReference>
<reference evidence="7 8" key="1">
    <citation type="submission" date="2017-07" db="EMBL/GenBank/DDBJ databases">
        <authorList>
            <person name="Talla V."/>
            <person name="Backstrom N."/>
        </authorList>
    </citation>
    <scope>NUCLEOTIDE SEQUENCE [LARGE SCALE GENOMIC DNA]</scope>
</reference>
<evidence type="ECO:0000259" key="6">
    <source>
        <dbReference type="PROSITE" id="PS50240"/>
    </source>
</evidence>
<evidence type="ECO:0000256" key="2">
    <source>
        <dbReference type="ARBA" id="ARBA00022670"/>
    </source>
</evidence>
<dbReference type="AlphaFoldDB" id="A0A5E4QHH1"/>
<keyword evidence="3" id="KW-0378">Hydrolase</keyword>
<protein>
    <recommendedName>
        <fullName evidence="6">Peptidase S1 domain-containing protein</fullName>
    </recommendedName>
</protein>
<evidence type="ECO:0000256" key="1">
    <source>
        <dbReference type="ARBA" id="ARBA00007664"/>
    </source>
</evidence>
<comment type="similarity">
    <text evidence="1">Belongs to the peptidase S1 family.</text>
</comment>
<evidence type="ECO:0000313" key="8">
    <source>
        <dbReference type="Proteomes" id="UP000324832"/>
    </source>
</evidence>
<keyword evidence="4" id="KW-0720">Serine protease</keyword>
<dbReference type="PANTHER" id="PTHR24276">
    <property type="entry name" value="POLYSERASE-RELATED"/>
    <property type="match status" value="1"/>
</dbReference>
<dbReference type="SMART" id="SM00020">
    <property type="entry name" value="Tryp_SPc"/>
    <property type="match status" value="1"/>
</dbReference>
<accession>A0A5E4QHH1</accession>
<dbReference type="InterPro" id="IPR043504">
    <property type="entry name" value="Peptidase_S1_PA_chymotrypsin"/>
</dbReference>
<organism evidence="7 8">
    <name type="scientific">Leptidea sinapis</name>
    <dbReference type="NCBI Taxonomy" id="189913"/>
    <lineage>
        <taxon>Eukaryota</taxon>
        <taxon>Metazoa</taxon>
        <taxon>Ecdysozoa</taxon>
        <taxon>Arthropoda</taxon>
        <taxon>Hexapoda</taxon>
        <taxon>Insecta</taxon>
        <taxon>Pterygota</taxon>
        <taxon>Neoptera</taxon>
        <taxon>Endopterygota</taxon>
        <taxon>Lepidoptera</taxon>
        <taxon>Glossata</taxon>
        <taxon>Ditrysia</taxon>
        <taxon>Papilionoidea</taxon>
        <taxon>Pieridae</taxon>
        <taxon>Dismorphiinae</taxon>
        <taxon>Leptidea</taxon>
    </lineage>
</organism>
<dbReference type="PRINTS" id="PR00722">
    <property type="entry name" value="CHYMOTRYPSIN"/>
</dbReference>
<proteinExistence type="inferred from homology"/>
<dbReference type="GO" id="GO:0004252">
    <property type="term" value="F:serine-type endopeptidase activity"/>
    <property type="evidence" value="ECO:0007669"/>
    <property type="project" value="InterPro"/>
</dbReference>
<dbReference type="PANTHER" id="PTHR24276:SF98">
    <property type="entry name" value="FI18310P1-RELATED"/>
    <property type="match status" value="1"/>
</dbReference>
<gene>
    <name evidence="7" type="ORF">LSINAPIS_LOCUS8376</name>
</gene>
<evidence type="ECO:0000256" key="4">
    <source>
        <dbReference type="ARBA" id="ARBA00022825"/>
    </source>
</evidence>
<feature type="domain" description="Peptidase S1" evidence="6">
    <location>
        <begin position="1"/>
        <end position="169"/>
    </location>
</feature>
<keyword evidence="2" id="KW-0645">Protease</keyword>
<dbReference type="InterPro" id="IPR001314">
    <property type="entry name" value="Peptidase_S1A"/>
</dbReference>
<dbReference type="Pfam" id="PF00089">
    <property type="entry name" value="Trypsin"/>
    <property type="match status" value="1"/>
</dbReference>
<dbReference type="SUPFAM" id="SSF50494">
    <property type="entry name" value="Trypsin-like serine proteases"/>
    <property type="match status" value="1"/>
</dbReference>
<evidence type="ECO:0000313" key="7">
    <source>
        <dbReference type="EMBL" id="VVC96992.1"/>
    </source>
</evidence>
<evidence type="ECO:0000256" key="3">
    <source>
        <dbReference type="ARBA" id="ARBA00022801"/>
    </source>
</evidence>
<dbReference type="PROSITE" id="PS50240">
    <property type="entry name" value="TRYPSIN_DOM"/>
    <property type="match status" value="1"/>
</dbReference>
<dbReference type="PROSITE" id="PS00135">
    <property type="entry name" value="TRYPSIN_SER"/>
    <property type="match status" value="1"/>
</dbReference>
<keyword evidence="5" id="KW-1015">Disulfide bond</keyword>
<dbReference type="InterPro" id="IPR001254">
    <property type="entry name" value="Trypsin_dom"/>
</dbReference>
<dbReference type="Gene3D" id="2.40.10.10">
    <property type="entry name" value="Trypsin-like serine proteases"/>
    <property type="match status" value="1"/>
</dbReference>
<dbReference type="InterPro" id="IPR009003">
    <property type="entry name" value="Peptidase_S1_PA"/>
</dbReference>
<name>A0A5E4QHH1_9NEOP</name>
<sequence length="172" mass="19045">MNGTYTVHEKYNNPGKNTNFDWDVAVIKLSKKLKLDGVKIAKATFVKPGKELADGTNCTASGWGATREYGPPSANLKSTFLAKVNYTKCLEDYKTYLTPRMVCAEAPISRFIRFSNICRGDSGGPLFVTSTKEVCGLSSFLYDCDEYMPAVFTNLADPGISEWIKNHTQSEN</sequence>
<evidence type="ECO:0000256" key="5">
    <source>
        <dbReference type="ARBA" id="ARBA00023157"/>
    </source>
</evidence>
<dbReference type="InterPro" id="IPR050430">
    <property type="entry name" value="Peptidase_S1"/>
</dbReference>